<accession>A0A0A9HDB8</accession>
<reference evidence="1" key="2">
    <citation type="journal article" date="2015" name="Data Brief">
        <title>Shoot transcriptome of the giant reed, Arundo donax.</title>
        <authorList>
            <person name="Barrero R.A."/>
            <person name="Guerrero F.D."/>
            <person name="Moolhuijzen P."/>
            <person name="Goolsby J.A."/>
            <person name="Tidwell J."/>
            <person name="Bellgard S.E."/>
            <person name="Bellgard M.I."/>
        </authorList>
    </citation>
    <scope>NUCLEOTIDE SEQUENCE</scope>
    <source>
        <tissue evidence="1">Shoot tissue taken approximately 20 cm above the soil surface</tissue>
    </source>
</reference>
<reference evidence="1" key="1">
    <citation type="submission" date="2014-09" db="EMBL/GenBank/DDBJ databases">
        <authorList>
            <person name="Magalhaes I.L.F."/>
            <person name="Oliveira U."/>
            <person name="Santos F.R."/>
            <person name="Vidigal T.H.D.A."/>
            <person name="Brescovit A.D."/>
            <person name="Santos A.J."/>
        </authorList>
    </citation>
    <scope>NUCLEOTIDE SEQUENCE</scope>
    <source>
        <tissue evidence="1">Shoot tissue taken approximately 20 cm above the soil surface</tissue>
    </source>
</reference>
<evidence type="ECO:0000313" key="1">
    <source>
        <dbReference type="EMBL" id="JAE35135.1"/>
    </source>
</evidence>
<sequence>MEQLEQHPRRDRRHGCLRQWGIEAIWRWRERIGAWNLFGE</sequence>
<dbReference type="EMBL" id="GBRH01162761">
    <property type="protein sequence ID" value="JAE35135.1"/>
    <property type="molecule type" value="Transcribed_RNA"/>
</dbReference>
<dbReference type="AlphaFoldDB" id="A0A0A9HDB8"/>
<proteinExistence type="predicted"/>
<name>A0A0A9HDB8_ARUDO</name>
<organism evidence="1">
    <name type="scientific">Arundo donax</name>
    <name type="common">Giant reed</name>
    <name type="synonym">Donax arundinaceus</name>
    <dbReference type="NCBI Taxonomy" id="35708"/>
    <lineage>
        <taxon>Eukaryota</taxon>
        <taxon>Viridiplantae</taxon>
        <taxon>Streptophyta</taxon>
        <taxon>Embryophyta</taxon>
        <taxon>Tracheophyta</taxon>
        <taxon>Spermatophyta</taxon>
        <taxon>Magnoliopsida</taxon>
        <taxon>Liliopsida</taxon>
        <taxon>Poales</taxon>
        <taxon>Poaceae</taxon>
        <taxon>PACMAD clade</taxon>
        <taxon>Arundinoideae</taxon>
        <taxon>Arundineae</taxon>
        <taxon>Arundo</taxon>
    </lineage>
</organism>
<protein>
    <submittedName>
        <fullName evidence="1">Uncharacterized protein</fullName>
    </submittedName>
</protein>